<comment type="similarity">
    <text evidence="1">Belongs to the Speedy/Ringo family.</text>
</comment>
<dbReference type="GO" id="GO:0019901">
    <property type="term" value="F:protein kinase binding"/>
    <property type="evidence" value="ECO:0007669"/>
    <property type="project" value="InterPro"/>
</dbReference>
<proteinExistence type="inferred from homology"/>
<reference evidence="3" key="1">
    <citation type="journal article" date="2010" name="Science">
        <title>The genome of the Western clawed frog Xenopus tropicalis.</title>
        <authorList>
            <person name="Hellsten U."/>
            <person name="Harland R.M."/>
            <person name="Gilchrist M.J."/>
            <person name="Hendrix D."/>
            <person name="Jurka J."/>
            <person name="Kapitonov V."/>
            <person name="Ovcharenko I."/>
            <person name="Putnam N.H."/>
            <person name="Shu S."/>
            <person name="Taher L."/>
            <person name="Blitz I.L."/>
            <person name="Blumberg B."/>
            <person name="Dichmann D.S."/>
            <person name="Dubchak I."/>
            <person name="Amaya E."/>
            <person name="Detter J.C."/>
            <person name="Fletcher R."/>
            <person name="Gerhard D.S."/>
            <person name="Goodstein D."/>
            <person name="Graves T."/>
            <person name="Grigoriev I.V."/>
            <person name="Grimwood J."/>
            <person name="Kawashima T."/>
            <person name="Lindquist E."/>
            <person name="Lucas S.M."/>
            <person name="Mead P.E."/>
            <person name="Mitros T."/>
            <person name="Ogino H."/>
            <person name="Ohta Y."/>
            <person name="Poliakov A.V."/>
            <person name="Pollet N."/>
            <person name="Robert J."/>
            <person name="Salamov A."/>
            <person name="Sater A.K."/>
            <person name="Schmutz J."/>
            <person name="Terry A."/>
            <person name="Vize P.D."/>
            <person name="Warren W.C."/>
            <person name="Wells D."/>
            <person name="Wills A."/>
            <person name="Wilson R.K."/>
            <person name="Zimmerman L.B."/>
            <person name="Zorn A.M."/>
            <person name="Grainger R."/>
            <person name="Grammer T."/>
            <person name="Khokha M.K."/>
            <person name="Richardson P.M."/>
            <person name="Rokhsar D.S."/>
        </authorList>
    </citation>
    <scope>NUCLEOTIDE SEQUENCE [LARGE SCALE GENOMIC DNA]</scope>
    <source>
        <strain evidence="3">Nigerian</strain>
    </source>
</reference>
<dbReference type="AlphaFoldDB" id="A0A803J9V1"/>
<dbReference type="InterPro" id="IPR020984">
    <property type="entry name" value="Speedy"/>
</dbReference>
<accession>A0A803J9V1</accession>
<dbReference type="Pfam" id="PF11357">
    <property type="entry name" value="Spy1"/>
    <property type="match status" value="1"/>
</dbReference>
<evidence type="ECO:0000256" key="2">
    <source>
        <dbReference type="ARBA" id="ARBA00023306"/>
    </source>
</evidence>
<evidence type="ECO:0000313" key="3">
    <source>
        <dbReference type="Ensembl" id="ENSXETP00000104603"/>
    </source>
</evidence>
<dbReference type="Ensembl" id="ENSXETT00000120082">
    <property type="protein sequence ID" value="ENSXETP00000104603"/>
    <property type="gene ID" value="ENSXETG00000044738"/>
</dbReference>
<evidence type="ECO:0000256" key="1">
    <source>
        <dbReference type="ARBA" id="ARBA00010932"/>
    </source>
</evidence>
<name>A0A803J9V1_XENTR</name>
<dbReference type="GeneTree" id="ENSGT00940000154524"/>
<dbReference type="PANTHER" id="PTHR31545:SF2">
    <property type="entry name" value="SPEEDY PROTEIN C"/>
    <property type="match status" value="1"/>
</dbReference>
<dbReference type="InterPro" id="IPR052316">
    <property type="entry name" value="Speedy-Ringo_regulator"/>
</dbReference>
<sequence length="201" mass="23142">MGKRGICPGFLSDQELACIFDILSFILRIFNNDFLRASQWDFLLHRRMDETEGDFSLEHLKATLQTIARGDFVLPSEADDSCRKMADKYLLAIVLIYFKRSHLKYSHLNFFCAFYLAHDMEEDPDNAKLCLGSWKDLGELTRNFLKAHEGLSMCMNFRALVTRAECKELMSQSCPAHWAWLHERQASQHCHLSVLEASGGV</sequence>
<reference evidence="3" key="2">
    <citation type="submission" date="2021-03" db="UniProtKB">
        <authorList>
            <consortium name="Ensembl"/>
        </authorList>
    </citation>
    <scope>IDENTIFICATION</scope>
</reference>
<dbReference type="PANTHER" id="PTHR31545">
    <property type="entry name" value="SEEDY PROTEIN A/C FAMILY MEMBER"/>
    <property type="match status" value="1"/>
</dbReference>
<keyword evidence="2" id="KW-0131">Cell cycle</keyword>
<organism evidence="3">
    <name type="scientific">Xenopus tropicalis</name>
    <name type="common">Western clawed frog</name>
    <name type="synonym">Silurana tropicalis</name>
    <dbReference type="NCBI Taxonomy" id="8364"/>
    <lineage>
        <taxon>Eukaryota</taxon>
        <taxon>Metazoa</taxon>
        <taxon>Chordata</taxon>
        <taxon>Craniata</taxon>
        <taxon>Vertebrata</taxon>
        <taxon>Euteleostomi</taxon>
        <taxon>Amphibia</taxon>
        <taxon>Batrachia</taxon>
        <taxon>Anura</taxon>
        <taxon>Pipoidea</taxon>
        <taxon>Pipidae</taxon>
        <taxon>Xenopodinae</taxon>
        <taxon>Xenopus</taxon>
        <taxon>Silurana</taxon>
    </lineage>
</organism>
<dbReference type="InParanoid" id="A0A803J9V1"/>
<protein>
    <submittedName>
        <fullName evidence="3">Uncharacterized protein</fullName>
    </submittedName>
</protein>